<dbReference type="RefSeq" id="WP_054874226.1">
    <property type="nucleotide sequence ID" value="NZ_LKET01000026.1"/>
</dbReference>
<dbReference type="UniPathway" id="UPA00028">
    <property type="reaction ID" value="UER00003"/>
</dbReference>
<evidence type="ECO:0000256" key="5">
    <source>
        <dbReference type="ARBA" id="ARBA00022679"/>
    </source>
</evidence>
<evidence type="ECO:0000256" key="10">
    <source>
        <dbReference type="PIRSR" id="PIRSR000388-3"/>
    </source>
</evidence>
<organism evidence="11 12">
    <name type="scientific">Oxobacter pfennigii</name>
    <dbReference type="NCBI Taxonomy" id="36849"/>
    <lineage>
        <taxon>Bacteria</taxon>
        <taxon>Bacillati</taxon>
        <taxon>Bacillota</taxon>
        <taxon>Clostridia</taxon>
        <taxon>Eubacteriales</taxon>
        <taxon>Clostridiaceae</taxon>
        <taxon>Oxobacter</taxon>
    </lineage>
</organism>
<dbReference type="AlphaFoldDB" id="A0A0P8W9A7"/>
<dbReference type="EC" id="2.1.2.11" evidence="7"/>
<name>A0A0P8W9A7_9CLOT</name>
<feature type="binding site" evidence="7 10">
    <location>
        <position position="117"/>
    </location>
    <ligand>
        <name>Mg(2+)</name>
        <dbReference type="ChEBI" id="CHEBI:18420"/>
    </ligand>
</feature>
<sequence>MSDKFTTQAFIDAKKNNRKITMLTAYDYSMAQILDESGIDAILVGDSLAMPIQGKDSTLEVTLDEMLYHCRCVARGVKNAMLVGDMPFLTYHINPDEAVRNAGRFIQEGKANAVKLEGGTSMAAMVKAIVRAQIPVMGHIGLTPQSVNIFGGFKVQGKEESAAKALVEDALALEDAGAFAVVLEAVPEMLAKLISEKIGIPTIGIGAGKYCDGQILVVHDMLGLYSDFTPKFVKQYANLRGKMAEAVSTYVSEVRSQQFPEKQHSFTISDDVLEKLY</sequence>
<dbReference type="CDD" id="cd06557">
    <property type="entry name" value="KPHMT-like"/>
    <property type="match status" value="1"/>
</dbReference>
<dbReference type="STRING" id="36849.OXPF_11220"/>
<dbReference type="GO" id="GO:0008168">
    <property type="term" value="F:methyltransferase activity"/>
    <property type="evidence" value="ECO:0007669"/>
    <property type="project" value="UniProtKB-KW"/>
</dbReference>
<dbReference type="GO" id="GO:0015940">
    <property type="term" value="P:pantothenate biosynthetic process"/>
    <property type="evidence" value="ECO:0007669"/>
    <property type="project" value="UniProtKB-UniRule"/>
</dbReference>
<evidence type="ECO:0000256" key="6">
    <source>
        <dbReference type="ARBA" id="ARBA00056497"/>
    </source>
</evidence>
<dbReference type="NCBIfam" id="NF001452">
    <property type="entry name" value="PRK00311.1"/>
    <property type="match status" value="1"/>
</dbReference>
<comment type="pathway">
    <text evidence="1 7">Cofactor biosynthesis; (R)-pantothenate biosynthesis; (R)-pantoate from 3-methyl-2-oxobutanoate: step 1/2.</text>
</comment>
<keyword evidence="7" id="KW-0963">Cytoplasm</keyword>
<keyword evidence="7 10" id="KW-0460">Magnesium</keyword>
<dbReference type="NCBIfam" id="TIGR00222">
    <property type="entry name" value="panB"/>
    <property type="match status" value="1"/>
</dbReference>
<dbReference type="SUPFAM" id="SSF51621">
    <property type="entry name" value="Phosphoenolpyruvate/pyruvate domain"/>
    <property type="match status" value="1"/>
</dbReference>
<dbReference type="PIRSF" id="PIRSF000388">
    <property type="entry name" value="Pantoate_hydroxy_MeTrfase"/>
    <property type="match status" value="1"/>
</dbReference>
<dbReference type="Proteomes" id="UP000050326">
    <property type="component" value="Unassembled WGS sequence"/>
</dbReference>
<proteinExistence type="inferred from homology"/>
<dbReference type="GO" id="GO:0000287">
    <property type="term" value="F:magnesium ion binding"/>
    <property type="evidence" value="ECO:0007669"/>
    <property type="project" value="TreeGrafter"/>
</dbReference>
<gene>
    <name evidence="7 11" type="primary">panB</name>
    <name evidence="11" type="ORF">OXPF_11220</name>
</gene>
<comment type="caution">
    <text evidence="11">The sequence shown here is derived from an EMBL/GenBank/DDBJ whole genome shotgun (WGS) entry which is preliminary data.</text>
</comment>
<dbReference type="PATRIC" id="fig|36849.3.peg.1198"/>
<feature type="binding site" evidence="7 10">
    <location>
        <position position="85"/>
    </location>
    <ligand>
        <name>Mg(2+)</name>
        <dbReference type="ChEBI" id="CHEBI:18420"/>
    </ligand>
</feature>
<comment type="subcellular location">
    <subcellularLocation>
        <location evidence="7">Cytoplasm</location>
    </subcellularLocation>
</comment>
<dbReference type="PANTHER" id="PTHR20881">
    <property type="entry name" value="3-METHYL-2-OXOBUTANOATE HYDROXYMETHYLTRANSFERASE"/>
    <property type="match status" value="1"/>
</dbReference>
<feature type="binding site" evidence="7 9">
    <location>
        <begin position="46"/>
        <end position="47"/>
    </location>
    <ligand>
        <name>3-methyl-2-oxobutanoate</name>
        <dbReference type="ChEBI" id="CHEBI:11851"/>
    </ligand>
</feature>
<dbReference type="PANTHER" id="PTHR20881:SF0">
    <property type="entry name" value="3-METHYL-2-OXOBUTANOATE HYDROXYMETHYLTRANSFERASE"/>
    <property type="match status" value="1"/>
</dbReference>
<dbReference type="Gene3D" id="3.20.20.60">
    <property type="entry name" value="Phosphoenolpyruvate-binding domains"/>
    <property type="match status" value="1"/>
</dbReference>
<dbReference type="GO" id="GO:0032259">
    <property type="term" value="P:methylation"/>
    <property type="evidence" value="ECO:0007669"/>
    <property type="project" value="UniProtKB-KW"/>
</dbReference>
<dbReference type="InterPro" id="IPR003700">
    <property type="entry name" value="Pantoate_hydroxy_MeTrfase"/>
</dbReference>
<keyword evidence="7 10" id="KW-0479">Metal-binding</keyword>
<comment type="catalytic activity">
    <reaction evidence="7">
        <text>(6R)-5,10-methylene-5,6,7,8-tetrahydrofolate + 3-methyl-2-oxobutanoate + H2O = 2-dehydropantoate + (6S)-5,6,7,8-tetrahydrofolate</text>
        <dbReference type="Rhea" id="RHEA:11824"/>
        <dbReference type="ChEBI" id="CHEBI:11561"/>
        <dbReference type="ChEBI" id="CHEBI:11851"/>
        <dbReference type="ChEBI" id="CHEBI:15377"/>
        <dbReference type="ChEBI" id="CHEBI:15636"/>
        <dbReference type="ChEBI" id="CHEBI:57453"/>
        <dbReference type="EC" id="2.1.2.11"/>
    </reaction>
</comment>
<evidence type="ECO:0000256" key="7">
    <source>
        <dbReference type="HAMAP-Rule" id="MF_00156"/>
    </source>
</evidence>
<evidence type="ECO:0000313" key="11">
    <source>
        <dbReference type="EMBL" id="KPU45231.1"/>
    </source>
</evidence>
<dbReference type="OrthoDB" id="9781789at2"/>
<comment type="cofactor">
    <cofactor evidence="7 10">
        <name>Mg(2+)</name>
        <dbReference type="ChEBI" id="CHEBI:18420"/>
    </cofactor>
    <text evidence="7 10">Binds 1 Mg(2+) ion per subunit.</text>
</comment>
<dbReference type="InterPro" id="IPR040442">
    <property type="entry name" value="Pyrv_kinase-like_dom_sf"/>
</dbReference>
<dbReference type="EMBL" id="LKET01000026">
    <property type="protein sequence ID" value="KPU45231.1"/>
    <property type="molecule type" value="Genomic_DNA"/>
</dbReference>
<comment type="function">
    <text evidence="6 7">Catalyzes the reversible reaction in which hydroxymethyl group from 5,10-methylenetetrahydrofolate is transferred onto alpha-ketoisovalerate to form ketopantoate.</text>
</comment>
<protein>
    <recommendedName>
        <fullName evidence="7">3-methyl-2-oxobutanoate hydroxymethyltransferase</fullName>
        <ecNumber evidence="7">2.1.2.11</ecNumber>
    </recommendedName>
    <alternativeName>
        <fullName evidence="7">Ketopantoate hydroxymethyltransferase</fullName>
        <shortName evidence="7">KPHMT</shortName>
    </alternativeName>
</protein>
<dbReference type="Pfam" id="PF02548">
    <property type="entry name" value="Pantoate_transf"/>
    <property type="match status" value="1"/>
</dbReference>
<dbReference type="GO" id="GO:0003864">
    <property type="term" value="F:3-methyl-2-oxobutanoate hydroxymethyltransferase activity"/>
    <property type="evidence" value="ECO:0007669"/>
    <property type="project" value="UniProtKB-UniRule"/>
</dbReference>
<comment type="similarity">
    <text evidence="2 7">Belongs to the PanB family.</text>
</comment>
<evidence type="ECO:0000256" key="2">
    <source>
        <dbReference type="ARBA" id="ARBA00008676"/>
    </source>
</evidence>
<evidence type="ECO:0000256" key="9">
    <source>
        <dbReference type="PIRSR" id="PIRSR000388-2"/>
    </source>
</evidence>
<dbReference type="HAMAP" id="MF_00156">
    <property type="entry name" value="PanB"/>
    <property type="match status" value="1"/>
</dbReference>
<dbReference type="InterPro" id="IPR015813">
    <property type="entry name" value="Pyrv/PenolPyrv_kinase-like_dom"/>
</dbReference>
<evidence type="ECO:0000313" key="12">
    <source>
        <dbReference type="Proteomes" id="UP000050326"/>
    </source>
</evidence>
<feature type="binding site" evidence="7 9">
    <location>
        <position position="115"/>
    </location>
    <ligand>
        <name>3-methyl-2-oxobutanoate</name>
        <dbReference type="ChEBI" id="CHEBI:11851"/>
    </ligand>
</feature>
<evidence type="ECO:0000256" key="4">
    <source>
        <dbReference type="ARBA" id="ARBA00022655"/>
    </source>
</evidence>
<reference evidence="11 12" key="1">
    <citation type="submission" date="2015-09" db="EMBL/GenBank/DDBJ databases">
        <title>Genome sequence of Oxobacter pfennigii DSM 3222.</title>
        <authorList>
            <person name="Poehlein A."/>
            <person name="Bengelsdorf F.R."/>
            <person name="Schiel-Bengelsdorf B."/>
            <person name="Duerre P."/>
            <person name="Daniel R."/>
        </authorList>
    </citation>
    <scope>NUCLEOTIDE SEQUENCE [LARGE SCALE GENOMIC DNA]</scope>
    <source>
        <strain evidence="11 12">DSM 3222</strain>
    </source>
</reference>
<feature type="binding site" evidence="7 9">
    <location>
        <position position="85"/>
    </location>
    <ligand>
        <name>3-methyl-2-oxobutanoate</name>
        <dbReference type="ChEBI" id="CHEBI:11851"/>
    </ligand>
</feature>
<keyword evidence="5 7" id="KW-0808">Transferase</keyword>
<dbReference type="GO" id="GO:0005737">
    <property type="term" value="C:cytoplasm"/>
    <property type="evidence" value="ECO:0007669"/>
    <property type="project" value="UniProtKB-SubCell"/>
</dbReference>
<dbReference type="FunFam" id="3.20.20.60:FF:000003">
    <property type="entry name" value="3-methyl-2-oxobutanoate hydroxymethyltransferase"/>
    <property type="match status" value="1"/>
</dbReference>
<feature type="binding site" evidence="7 10">
    <location>
        <position position="46"/>
    </location>
    <ligand>
        <name>Mg(2+)</name>
        <dbReference type="ChEBI" id="CHEBI:18420"/>
    </ligand>
</feature>
<comment type="subunit">
    <text evidence="3 7">Homodecamer; pentamer of dimers.</text>
</comment>
<evidence type="ECO:0000256" key="8">
    <source>
        <dbReference type="PIRSR" id="PIRSR000388-1"/>
    </source>
</evidence>
<keyword evidence="4 7" id="KW-0566">Pantothenate biosynthesis</keyword>
<keyword evidence="12" id="KW-1185">Reference proteome</keyword>
<accession>A0A0P8W9A7</accession>
<evidence type="ECO:0000256" key="3">
    <source>
        <dbReference type="ARBA" id="ARBA00011424"/>
    </source>
</evidence>
<feature type="active site" description="Proton acceptor" evidence="7 8">
    <location>
        <position position="184"/>
    </location>
</feature>
<evidence type="ECO:0000256" key="1">
    <source>
        <dbReference type="ARBA" id="ARBA00005033"/>
    </source>
</evidence>
<keyword evidence="11" id="KW-0489">Methyltransferase</keyword>